<evidence type="ECO:0000313" key="2">
    <source>
        <dbReference type="Proteomes" id="UP000284706"/>
    </source>
</evidence>
<comment type="caution">
    <text evidence="1">The sequence shown here is derived from an EMBL/GenBank/DDBJ whole genome shotgun (WGS) entry which is preliminary data.</text>
</comment>
<proteinExistence type="predicted"/>
<reference evidence="1 2" key="1">
    <citation type="journal article" date="2018" name="Evol. Lett.">
        <title>Horizontal gene cluster transfer increased hallucinogenic mushroom diversity.</title>
        <authorList>
            <person name="Reynolds H.T."/>
            <person name="Vijayakumar V."/>
            <person name="Gluck-Thaler E."/>
            <person name="Korotkin H.B."/>
            <person name="Matheny P.B."/>
            <person name="Slot J.C."/>
        </authorList>
    </citation>
    <scope>NUCLEOTIDE SEQUENCE [LARGE SCALE GENOMIC DNA]</scope>
    <source>
        <strain evidence="1 2">SRW20</strain>
    </source>
</reference>
<evidence type="ECO:0008006" key="3">
    <source>
        <dbReference type="Google" id="ProtNLM"/>
    </source>
</evidence>
<dbReference type="EMBL" id="NHYE01000994">
    <property type="protein sequence ID" value="PPR00639.1"/>
    <property type="molecule type" value="Genomic_DNA"/>
</dbReference>
<accession>A0A409YCB3</accession>
<evidence type="ECO:0000313" key="1">
    <source>
        <dbReference type="EMBL" id="PPR00639.1"/>
    </source>
</evidence>
<dbReference type="SUPFAM" id="SSF52047">
    <property type="entry name" value="RNI-like"/>
    <property type="match status" value="1"/>
</dbReference>
<sequence>MAQTSTLSADWAIRTVPADVWRYTFVICYRNPFRATSGVVRLGHVCRTWRAIVHGAPELWTNVSIKVIESSEGPHITPKPELLPIILSNSGSMPLKMSLTTFWYSDEKLDDFIDVAKRFFQATRRAKYLNLYFFSTKVLTLHGAEKEIRTCDILQDLRIGFQGDGMEIIPLISELWSSAPFLRSFRLTEGFSKPINLDLIAALETSSFPFHQLTVLAVESRISVKALFRILPSTPSLISATLTHIVGEMDEGPSKDLTLQALESLTMEGLGEESPPLTPLLRYFISPSLTTLSLGCDRGWSLDSFKTFVVKSSPRIEHLDLGIMDSSDDDKIDCLRLLPSLRTLALILDKHIIEQDKSMFLGEQFCLDMQQWDTSADAFAVCPNLEKLTINYQALRDKTGTIFANMVERRWRKSPASRDFEVHISDVYHRPKDKKLSELIRLLVMKQSGLNLTVSEPQDWLDGLLGSQ</sequence>
<keyword evidence="2" id="KW-1185">Reference proteome</keyword>
<gene>
    <name evidence="1" type="ORF">CVT26_012334</name>
</gene>
<dbReference type="InterPro" id="IPR032675">
    <property type="entry name" value="LRR_dom_sf"/>
</dbReference>
<organism evidence="1 2">
    <name type="scientific">Gymnopilus dilepis</name>
    <dbReference type="NCBI Taxonomy" id="231916"/>
    <lineage>
        <taxon>Eukaryota</taxon>
        <taxon>Fungi</taxon>
        <taxon>Dikarya</taxon>
        <taxon>Basidiomycota</taxon>
        <taxon>Agaricomycotina</taxon>
        <taxon>Agaricomycetes</taxon>
        <taxon>Agaricomycetidae</taxon>
        <taxon>Agaricales</taxon>
        <taxon>Agaricineae</taxon>
        <taxon>Hymenogastraceae</taxon>
        <taxon>Gymnopilus</taxon>
    </lineage>
</organism>
<dbReference type="AlphaFoldDB" id="A0A409YCB3"/>
<dbReference type="Gene3D" id="3.80.10.10">
    <property type="entry name" value="Ribonuclease Inhibitor"/>
    <property type="match status" value="1"/>
</dbReference>
<name>A0A409YCB3_9AGAR</name>
<dbReference type="OrthoDB" id="2922172at2759"/>
<protein>
    <recommendedName>
        <fullName evidence="3">F-box domain-containing protein</fullName>
    </recommendedName>
</protein>
<dbReference type="Proteomes" id="UP000284706">
    <property type="component" value="Unassembled WGS sequence"/>
</dbReference>
<dbReference type="InParanoid" id="A0A409YCB3"/>